<evidence type="ECO:0008006" key="2">
    <source>
        <dbReference type="Google" id="ProtNLM"/>
    </source>
</evidence>
<proteinExistence type="predicted"/>
<sequence>MSGGEVALIGTKLAAGHSISWLGTLAINAAIAGAGLSAYSQYQQGQTASAQAKNEAAWHAFNAKVTKREADEERKVANFESIQHTRKTKQILARHRALVGKSGVTPEGSPLLLAEDTAAQLAIEGANIRMTGERKIGAWRSRSILDTAQAFAARKSAKGLRQVGALRAGAGLIG</sequence>
<name>X0WBE1_9ZZZZ</name>
<comment type="caution">
    <text evidence="1">The sequence shown here is derived from an EMBL/GenBank/DDBJ whole genome shotgun (WGS) entry which is preliminary data.</text>
</comment>
<reference evidence="1" key="1">
    <citation type="journal article" date="2014" name="Front. Microbiol.">
        <title>High frequency of phylogenetically diverse reductive dehalogenase-homologous genes in deep subseafloor sedimentary metagenomes.</title>
        <authorList>
            <person name="Kawai M."/>
            <person name="Futagami T."/>
            <person name="Toyoda A."/>
            <person name="Takaki Y."/>
            <person name="Nishi S."/>
            <person name="Hori S."/>
            <person name="Arai W."/>
            <person name="Tsubouchi T."/>
            <person name="Morono Y."/>
            <person name="Uchiyama I."/>
            <person name="Ito T."/>
            <person name="Fujiyama A."/>
            <person name="Inagaki F."/>
            <person name="Takami H."/>
        </authorList>
    </citation>
    <scope>NUCLEOTIDE SEQUENCE</scope>
    <source>
        <strain evidence="1">Expedition CK06-06</strain>
    </source>
</reference>
<organism evidence="1">
    <name type="scientific">marine sediment metagenome</name>
    <dbReference type="NCBI Taxonomy" id="412755"/>
    <lineage>
        <taxon>unclassified sequences</taxon>
        <taxon>metagenomes</taxon>
        <taxon>ecological metagenomes</taxon>
    </lineage>
</organism>
<dbReference type="AlphaFoldDB" id="X0WBE1"/>
<dbReference type="EMBL" id="BARS01029909">
    <property type="protein sequence ID" value="GAG09976.1"/>
    <property type="molecule type" value="Genomic_DNA"/>
</dbReference>
<protein>
    <recommendedName>
        <fullName evidence="2">Phage protein</fullName>
    </recommendedName>
</protein>
<evidence type="ECO:0000313" key="1">
    <source>
        <dbReference type="EMBL" id="GAG09976.1"/>
    </source>
</evidence>
<accession>X0WBE1</accession>
<feature type="non-terminal residue" evidence="1">
    <location>
        <position position="174"/>
    </location>
</feature>
<gene>
    <name evidence="1" type="ORF">S01H1_46694</name>
</gene>